<dbReference type="InterPro" id="IPR000653">
    <property type="entry name" value="DegT/StrS_aminotransferase"/>
</dbReference>
<name>A0A7G9WEV9_9FIRM</name>
<gene>
    <name evidence="4" type="ORF">H6X83_09705</name>
</gene>
<reference evidence="4 5" key="1">
    <citation type="submission" date="2020-08" db="EMBL/GenBank/DDBJ databases">
        <authorList>
            <person name="Ren C."/>
            <person name="Gu Y."/>
            <person name="Xu Y."/>
        </authorList>
    </citation>
    <scope>NUCLEOTIDE SEQUENCE [LARGE SCALE GENOMIC DNA]</scope>
    <source>
        <strain evidence="4 5">LBM18003</strain>
    </source>
</reference>
<proteinExistence type="inferred from homology"/>
<dbReference type="GO" id="GO:0030170">
    <property type="term" value="F:pyridoxal phosphate binding"/>
    <property type="evidence" value="ECO:0007669"/>
    <property type="project" value="TreeGrafter"/>
</dbReference>
<dbReference type="InterPro" id="IPR015421">
    <property type="entry name" value="PyrdxlP-dep_Trfase_major"/>
</dbReference>
<protein>
    <submittedName>
        <fullName evidence="4">DegT/DnrJ/EryC1/StrS family aminotransferase</fullName>
    </submittedName>
</protein>
<feature type="modified residue" description="N6-(pyridoxal phosphate)lysine" evidence="2">
    <location>
        <position position="194"/>
    </location>
</feature>
<organism evidence="4 5">
    <name type="scientific">Caproicibacterium amylolyticum</name>
    <dbReference type="NCBI Taxonomy" id="2766537"/>
    <lineage>
        <taxon>Bacteria</taxon>
        <taxon>Bacillati</taxon>
        <taxon>Bacillota</taxon>
        <taxon>Clostridia</taxon>
        <taxon>Eubacteriales</taxon>
        <taxon>Oscillospiraceae</taxon>
        <taxon>Caproicibacterium</taxon>
    </lineage>
</organism>
<dbReference type="CDD" id="cd00616">
    <property type="entry name" value="AHBA_syn"/>
    <property type="match status" value="1"/>
</dbReference>
<comment type="similarity">
    <text evidence="3">Belongs to the DegT/DnrJ/EryC1 family.</text>
</comment>
<dbReference type="SUPFAM" id="SSF53383">
    <property type="entry name" value="PLP-dependent transferases"/>
    <property type="match status" value="1"/>
</dbReference>
<dbReference type="InterPro" id="IPR015424">
    <property type="entry name" value="PyrdxlP-dep_Trfase"/>
</dbReference>
<dbReference type="Proteomes" id="UP000516046">
    <property type="component" value="Chromosome"/>
</dbReference>
<keyword evidence="2 3" id="KW-0663">Pyridoxal phosphate</keyword>
<dbReference type="Gene3D" id="3.40.640.10">
    <property type="entry name" value="Type I PLP-dependent aspartate aminotransferase-like (Major domain)"/>
    <property type="match status" value="1"/>
</dbReference>
<dbReference type="KEGG" id="caml:H6X83_09705"/>
<dbReference type="RefSeq" id="WP_212506289.1">
    <property type="nucleotide sequence ID" value="NZ_CP060696.1"/>
</dbReference>
<evidence type="ECO:0000256" key="2">
    <source>
        <dbReference type="PIRSR" id="PIRSR000390-2"/>
    </source>
</evidence>
<evidence type="ECO:0000313" key="5">
    <source>
        <dbReference type="Proteomes" id="UP000516046"/>
    </source>
</evidence>
<keyword evidence="5" id="KW-1185">Reference proteome</keyword>
<dbReference type="Pfam" id="PF01041">
    <property type="entry name" value="DegT_DnrJ_EryC1"/>
    <property type="match status" value="1"/>
</dbReference>
<evidence type="ECO:0000256" key="3">
    <source>
        <dbReference type="RuleBase" id="RU004508"/>
    </source>
</evidence>
<sequence>MDKIQFNDLGAQYAALKKDIDAGIADAIAGSHFISGPQVEELEAELCAYTGRKYCVTCGNGTDALHMPLMAWNIHEGDAVFVPAFTFYASSEVVSLCGATPIFVDSCPDTFNMDPEDLKKKIAAVKAERKLTPRAIIAVDLFGQPVQFPEIEAIAKENDLLLLEDGAQGFGGGIGKQRACSFGDASATSFFPAKALGCYGDGGAVFTDDEKLYTLLKSIRVHGKGSMKYENIRVGLNSRLDTLQAAILLPKLHAFPKEDEHRNRAAQRYAAALKGKFQTPVVRDGYHSSFGYYTLKAESEEQRTCVMDALKAAGIPSIIYYPCPLHLQKVYKPLGYKEGDLPVAENLAKTVFSLPMHGYITDETIDYICGVLQKL</sequence>
<dbReference type="InterPro" id="IPR015422">
    <property type="entry name" value="PyrdxlP-dep_Trfase_small"/>
</dbReference>
<keyword evidence="4" id="KW-0808">Transferase</keyword>
<evidence type="ECO:0000313" key="4">
    <source>
        <dbReference type="EMBL" id="QNO17221.1"/>
    </source>
</evidence>
<dbReference type="PANTHER" id="PTHR30244:SF42">
    <property type="entry name" value="UDP-2-ACETAMIDO-2-DEOXY-3-OXO-D-GLUCURONATE AMINOTRANSFERASE"/>
    <property type="match status" value="1"/>
</dbReference>
<dbReference type="GO" id="GO:0000271">
    <property type="term" value="P:polysaccharide biosynthetic process"/>
    <property type="evidence" value="ECO:0007669"/>
    <property type="project" value="TreeGrafter"/>
</dbReference>
<evidence type="ECO:0000256" key="1">
    <source>
        <dbReference type="PIRSR" id="PIRSR000390-1"/>
    </source>
</evidence>
<feature type="active site" description="Proton acceptor" evidence="1">
    <location>
        <position position="194"/>
    </location>
</feature>
<dbReference type="PANTHER" id="PTHR30244">
    <property type="entry name" value="TRANSAMINASE"/>
    <property type="match status" value="1"/>
</dbReference>
<dbReference type="AlphaFoldDB" id="A0A7G9WEV9"/>
<dbReference type="GO" id="GO:0008483">
    <property type="term" value="F:transaminase activity"/>
    <property type="evidence" value="ECO:0007669"/>
    <property type="project" value="UniProtKB-KW"/>
</dbReference>
<dbReference type="Gene3D" id="3.90.1150.10">
    <property type="entry name" value="Aspartate Aminotransferase, domain 1"/>
    <property type="match status" value="1"/>
</dbReference>
<accession>A0A7G9WEV9</accession>
<dbReference type="EMBL" id="CP060696">
    <property type="protein sequence ID" value="QNO17221.1"/>
    <property type="molecule type" value="Genomic_DNA"/>
</dbReference>
<keyword evidence="4" id="KW-0032">Aminotransferase</keyword>
<dbReference type="PIRSF" id="PIRSF000390">
    <property type="entry name" value="PLP_StrS"/>
    <property type="match status" value="1"/>
</dbReference>